<dbReference type="InterPro" id="IPR029151">
    <property type="entry name" value="Sensor-like_sf"/>
</dbReference>
<evidence type="ECO:0000256" key="4">
    <source>
        <dbReference type="ARBA" id="ARBA00022475"/>
    </source>
</evidence>
<keyword evidence="8" id="KW-0547">Nucleotide-binding</keyword>
<dbReference type="SUPFAM" id="SSF52172">
    <property type="entry name" value="CheY-like"/>
    <property type="match status" value="2"/>
</dbReference>
<dbReference type="Pfam" id="PF01627">
    <property type="entry name" value="Hpt"/>
    <property type="match status" value="1"/>
</dbReference>
<evidence type="ECO:0000256" key="14">
    <source>
        <dbReference type="PROSITE-ProRule" id="PRU00110"/>
    </source>
</evidence>
<feature type="domain" description="Response regulatory" evidence="18">
    <location>
        <begin position="1228"/>
        <end position="1344"/>
    </location>
</feature>
<dbReference type="Proteomes" id="UP001529491">
    <property type="component" value="Chromosome"/>
</dbReference>
<dbReference type="PRINTS" id="PR00344">
    <property type="entry name" value="BCTRLSENSOR"/>
</dbReference>
<evidence type="ECO:0000256" key="10">
    <source>
        <dbReference type="ARBA" id="ARBA00022840"/>
    </source>
</evidence>
<evidence type="ECO:0000259" key="18">
    <source>
        <dbReference type="PROSITE" id="PS50110"/>
    </source>
</evidence>
<feature type="domain" description="PAC" evidence="20">
    <location>
        <begin position="771"/>
        <end position="824"/>
    </location>
</feature>
<dbReference type="CDD" id="cd16922">
    <property type="entry name" value="HATPase_EvgS-ArcB-TorS-like"/>
    <property type="match status" value="1"/>
</dbReference>
<dbReference type="InterPro" id="IPR003594">
    <property type="entry name" value="HATPase_dom"/>
</dbReference>
<dbReference type="SUPFAM" id="SSF55874">
    <property type="entry name" value="ATPase domain of HSP90 chaperone/DNA topoisomerase II/histidine kinase"/>
    <property type="match status" value="1"/>
</dbReference>
<dbReference type="InterPro" id="IPR005467">
    <property type="entry name" value="His_kinase_dom"/>
</dbReference>
<keyword evidence="7 16" id="KW-0812">Transmembrane</keyword>
<dbReference type="SUPFAM" id="SSF47226">
    <property type="entry name" value="Histidine-containing phosphotransfer domain, HPT domain"/>
    <property type="match status" value="1"/>
</dbReference>
<dbReference type="RefSeq" id="WP_310470432.1">
    <property type="nucleotide sequence ID" value="NZ_CP136522.1"/>
</dbReference>
<dbReference type="Pfam" id="PF00072">
    <property type="entry name" value="Response_reg"/>
    <property type="match status" value="2"/>
</dbReference>
<evidence type="ECO:0000313" key="22">
    <source>
        <dbReference type="EMBL" id="WOT06163.1"/>
    </source>
</evidence>
<evidence type="ECO:0000256" key="13">
    <source>
        <dbReference type="ARBA" id="ARBA00023136"/>
    </source>
</evidence>
<keyword evidence="13 16" id="KW-0472">Membrane</keyword>
<evidence type="ECO:0000259" key="17">
    <source>
        <dbReference type="PROSITE" id="PS50109"/>
    </source>
</evidence>
<dbReference type="SMART" id="SM00448">
    <property type="entry name" value="REC"/>
    <property type="match status" value="2"/>
</dbReference>
<dbReference type="Gene3D" id="3.30.565.10">
    <property type="entry name" value="Histidine kinase-like ATPase, C-terminal domain"/>
    <property type="match status" value="1"/>
</dbReference>
<keyword evidence="12" id="KW-0902">Two-component regulatory system</keyword>
<dbReference type="InterPro" id="IPR036641">
    <property type="entry name" value="HPT_dom_sf"/>
</dbReference>
<dbReference type="InterPro" id="IPR003661">
    <property type="entry name" value="HisK_dim/P_dom"/>
</dbReference>
<dbReference type="CDD" id="cd00130">
    <property type="entry name" value="PAS"/>
    <property type="match status" value="2"/>
</dbReference>
<evidence type="ECO:0000259" key="21">
    <source>
        <dbReference type="PROSITE" id="PS50894"/>
    </source>
</evidence>
<evidence type="ECO:0000256" key="3">
    <source>
        <dbReference type="ARBA" id="ARBA00012438"/>
    </source>
</evidence>
<dbReference type="EC" id="2.7.13.3" evidence="3"/>
<dbReference type="SMART" id="SM00388">
    <property type="entry name" value="HisKA"/>
    <property type="match status" value="1"/>
</dbReference>
<dbReference type="EMBL" id="CP136522">
    <property type="protein sequence ID" value="WOT06163.1"/>
    <property type="molecule type" value="Genomic_DNA"/>
</dbReference>
<evidence type="ECO:0000256" key="2">
    <source>
        <dbReference type="ARBA" id="ARBA00004651"/>
    </source>
</evidence>
<evidence type="ECO:0000259" key="19">
    <source>
        <dbReference type="PROSITE" id="PS50112"/>
    </source>
</evidence>
<feature type="domain" description="Histidine kinase" evidence="17">
    <location>
        <begin position="842"/>
        <end position="1058"/>
    </location>
</feature>
<feature type="domain" description="HPt" evidence="21">
    <location>
        <begin position="1384"/>
        <end position="1482"/>
    </location>
</feature>
<keyword evidence="9" id="KW-0418">Kinase</keyword>
<sequence length="1580" mass="177064">MKYILIGLVLLGLFLVLLWLFLQLKHAVNRDISTFFKQKRNRLFGGLSLLVFTVILQLVGVLALSITYEHEVKKNGESLTTLTKTTHVALSSWVKGWESRISAVSTNLLFKARTKALIAEWEDNRNLLQSDNLQWARKTYQRYDYPFGTRGFYITSLDGINLASTTDDNIGKLNIVARKLPKVFARAVAGETVISEPISSVSQNETAAMLTMFVLSPIRDANNAVFGLVMLHIDPYADFATLPQSASIGQTGQSYIVSQAGYLLSKTRFESQLQTLGLLQGDKPAMLNLKVTNPGRILTPLAPATANDNTKPLTYSAKQLSMRLSGHNYNGYQDYRGQHVIGAWHWDDHYEFGVISEMSLEEAASNYAFFKLIIVGIMTAVVMLCVLLLLGGGRIGRLIHVRLQVDNEKLEQEVQLRTKELKNREEALWDLYNNSVVAYATVDNQGQFIKHNRQFACLTGIDITKLANLNWRDIVTAQNRPIDELYRQALQGQTTKDARVQLYSAESKVMFVSLSTDVVFDQAQKVIEVRFALLDINEQEHVRLEMLQKQQQYQVLLENIQGVVYRYKIQQGTEIEFEMLYVSPNVELVIGYHNSDFIGENPRLRLADFVLPEDVEPFMVLVEEALENKSFLTTDIRIYTADKALRYLQVKAQFVYDDNDKPCYFDGTIFDVTEQKRAERHLYRSENKLKVAAESARMGMWDYYPNEKKVVVNRMFAEMLGYDVTDLCLDDDHWSRLKEGDKTWLNLIHDEDRAFADDYLTGKNEMLAQTFKREFRVRRKDGTYDWIMSVGRVHHFNDEGLADRISGVHFNINESKALQRELALATEKADDANRAKSEFLANMSHEIRTPMNAVIGMTHLALKTNLTRQQFNYIDKSHRSAQALLGIINDILDFSKIEAGKLDLEIINFKLADVLDDIINLMGIKVAEKELELLFDIDSTIPAILKGDPLRLAQILTNLANNAVKFTDHGCVIIAVNNEGVNDNNITLKFSVTDTGIGMTTEQQQRLFKAFSQADASTTRKYGGTGLGLAICKNLADLMGGEIGVVSELNHGSTFYFESVFPIVEQDNSTSINQGALENVSVLLVEDNDNAREILCAMLATLKVKVDCANNGEQAIKMLKASVDNPYQVALLDWKMPKLNGLEVAEFIEQLPAAITPYVVMVTAYGKEDLLLTATNATINTVLTKPVTPSTLWDALIPVLGFEPRNQTRLLHKQDQVEQAINKLAGAKLLVVEDNDLNQELIVELLTSNGITSVVAPDGQQALDLLASQQFDGVLMDCQMPVMDGYSATKMIRTQPQFATLPVLAMTANAMVGDREKALKSGMNDHIPKPINVDELFITIAKWVTPKLPLAVHQQRLPLAQGLSDYRALQHIDFKQGLNRTQGNQRLYDKLLHKFVVGQQDFAASFSQSIAAGDTETAMRQIHTLKSVAAAIGAEMLQQLAEQLEPQVKQAGNTVEASEHYAALLQQLNLVCQEILTHVVEPVMVDIHTEQSATNKPPTSEATNAEQPEFDALLAAKILSQIVSMIEGFDTSAAELLDEHRDLLSSGALLDLYTKLEKQLDDYEFDAALVIARAMQKALP</sequence>
<comment type="catalytic activity">
    <reaction evidence="1">
        <text>ATP + protein L-histidine = ADP + protein N-phospho-L-histidine.</text>
        <dbReference type="EC" id="2.7.13.3"/>
    </reaction>
</comment>
<dbReference type="InterPro" id="IPR035965">
    <property type="entry name" value="PAS-like_dom_sf"/>
</dbReference>
<keyword evidence="23" id="KW-1185">Reference proteome</keyword>
<dbReference type="PANTHER" id="PTHR45339:SF1">
    <property type="entry name" value="HYBRID SIGNAL TRANSDUCTION HISTIDINE KINASE J"/>
    <property type="match status" value="1"/>
</dbReference>
<dbReference type="InterPro" id="IPR011006">
    <property type="entry name" value="CheY-like_superfamily"/>
</dbReference>
<evidence type="ECO:0000256" key="6">
    <source>
        <dbReference type="ARBA" id="ARBA00022679"/>
    </source>
</evidence>
<dbReference type="PROSITE" id="PS50112">
    <property type="entry name" value="PAS"/>
    <property type="match status" value="1"/>
</dbReference>
<dbReference type="PROSITE" id="PS50110">
    <property type="entry name" value="RESPONSE_REGULATORY"/>
    <property type="match status" value="2"/>
</dbReference>
<dbReference type="SMART" id="SM00091">
    <property type="entry name" value="PAS"/>
    <property type="match status" value="3"/>
</dbReference>
<dbReference type="InterPro" id="IPR013655">
    <property type="entry name" value="PAS_fold_3"/>
</dbReference>
<name>A0ABZ0K148_9GAMM</name>
<feature type="modified residue" description="Phosphohistidine" evidence="14">
    <location>
        <position position="1423"/>
    </location>
</feature>
<evidence type="ECO:0000313" key="23">
    <source>
        <dbReference type="Proteomes" id="UP001529491"/>
    </source>
</evidence>
<dbReference type="Pfam" id="PF02518">
    <property type="entry name" value="HATPase_c"/>
    <property type="match status" value="1"/>
</dbReference>
<dbReference type="InterPro" id="IPR036890">
    <property type="entry name" value="HATPase_C_sf"/>
</dbReference>
<dbReference type="PROSITE" id="PS50113">
    <property type="entry name" value="PAC"/>
    <property type="match status" value="2"/>
</dbReference>
<dbReference type="SMART" id="SM00387">
    <property type="entry name" value="HATPase_c"/>
    <property type="match status" value="1"/>
</dbReference>
<dbReference type="Pfam" id="PF13426">
    <property type="entry name" value="PAS_9"/>
    <property type="match status" value="1"/>
</dbReference>
<dbReference type="InterPro" id="IPR000014">
    <property type="entry name" value="PAS"/>
</dbReference>
<evidence type="ECO:0000256" key="9">
    <source>
        <dbReference type="ARBA" id="ARBA00022777"/>
    </source>
</evidence>
<evidence type="ECO:0000256" key="15">
    <source>
        <dbReference type="PROSITE-ProRule" id="PRU00169"/>
    </source>
</evidence>
<feature type="transmembrane region" description="Helical" evidence="16">
    <location>
        <begin position="43"/>
        <end position="64"/>
    </location>
</feature>
<dbReference type="CDD" id="cd17546">
    <property type="entry name" value="REC_hyHK_CKI1_RcsC-like"/>
    <property type="match status" value="2"/>
</dbReference>
<keyword evidence="6" id="KW-0808">Transferase</keyword>
<organism evidence="22 23">
    <name type="scientific">Shewanella youngdeokensis</name>
    <dbReference type="NCBI Taxonomy" id="2999068"/>
    <lineage>
        <taxon>Bacteria</taxon>
        <taxon>Pseudomonadati</taxon>
        <taxon>Pseudomonadota</taxon>
        <taxon>Gammaproteobacteria</taxon>
        <taxon>Alteromonadales</taxon>
        <taxon>Shewanellaceae</taxon>
        <taxon>Shewanella</taxon>
    </lineage>
</organism>
<gene>
    <name evidence="22" type="ORF">RGE70_04985</name>
</gene>
<dbReference type="CDD" id="cd00088">
    <property type="entry name" value="HPT"/>
    <property type="match status" value="1"/>
</dbReference>
<evidence type="ECO:0000256" key="5">
    <source>
        <dbReference type="ARBA" id="ARBA00022553"/>
    </source>
</evidence>
<feature type="domain" description="Response regulatory" evidence="18">
    <location>
        <begin position="1081"/>
        <end position="1200"/>
    </location>
</feature>
<keyword evidence="11 16" id="KW-1133">Transmembrane helix</keyword>
<dbReference type="Pfam" id="PF08447">
    <property type="entry name" value="PAS_3"/>
    <property type="match status" value="2"/>
</dbReference>
<dbReference type="InterPro" id="IPR001789">
    <property type="entry name" value="Sig_transdc_resp-reg_receiver"/>
</dbReference>
<dbReference type="InterPro" id="IPR001610">
    <property type="entry name" value="PAC"/>
</dbReference>
<dbReference type="SUPFAM" id="SSF55785">
    <property type="entry name" value="PYP-like sensor domain (PAS domain)"/>
    <property type="match status" value="3"/>
</dbReference>
<evidence type="ECO:0000256" key="12">
    <source>
        <dbReference type="ARBA" id="ARBA00023012"/>
    </source>
</evidence>
<keyword evidence="4" id="KW-1003">Cell membrane</keyword>
<protein>
    <recommendedName>
        <fullName evidence="3">histidine kinase</fullName>
        <ecNumber evidence="3">2.7.13.3</ecNumber>
    </recommendedName>
</protein>
<proteinExistence type="predicted"/>
<dbReference type="InterPro" id="IPR000700">
    <property type="entry name" value="PAS-assoc_C"/>
</dbReference>
<keyword evidence="5 15" id="KW-0597">Phosphoprotein</keyword>
<feature type="modified residue" description="4-aspartylphosphate" evidence="15">
    <location>
        <position position="1277"/>
    </location>
</feature>
<dbReference type="Gene3D" id="3.40.50.2300">
    <property type="match status" value="2"/>
</dbReference>
<keyword evidence="10" id="KW-0067">ATP-binding</keyword>
<dbReference type="NCBIfam" id="TIGR00229">
    <property type="entry name" value="sensory_box"/>
    <property type="match status" value="3"/>
</dbReference>
<dbReference type="CDD" id="cd18773">
    <property type="entry name" value="PDC1_HK_sensor"/>
    <property type="match status" value="1"/>
</dbReference>
<dbReference type="InterPro" id="IPR004358">
    <property type="entry name" value="Sig_transdc_His_kin-like_C"/>
</dbReference>
<evidence type="ECO:0000256" key="8">
    <source>
        <dbReference type="ARBA" id="ARBA00022741"/>
    </source>
</evidence>
<dbReference type="Gene3D" id="1.20.120.160">
    <property type="entry name" value="HPT domain"/>
    <property type="match status" value="1"/>
</dbReference>
<dbReference type="InterPro" id="IPR008207">
    <property type="entry name" value="Sig_transdc_His_kin_Hpt_dom"/>
</dbReference>
<dbReference type="SUPFAM" id="SSF103190">
    <property type="entry name" value="Sensory domain-like"/>
    <property type="match status" value="1"/>
</dbReference>
<dbReference type="InterPro" id="IPR036097">
    <property type="entry name" value="HisK_dim/P_sf"/>
</dbReference>
<dbReference type="PROSITE" id="PS50109">
    <property type="entry name" value="HIS_KIN"/>
    <property type="match status" value="1"/>
</dbReference>
<dbReference type="PANTHER" id="PTHR45339">
    <property type="entry name" value="HYBRID SIGNAL TRANSDUCTION HISTIDINE KINASE J"/>
    <property type="match status" value="1"/>
</dbReference>
<evidence type="ECO:0000259" key="20">
    <source>
        <dbReference type="PROSITE" id="PS50113"/>
    </source>
</evidence>
<evidence type="ECO:0000256" key="7">
    <source>
        <dbReference type="ARBA" id="ARBA00022692"/>
    </source>
</evidence>
<feature type="domain" description="PAS" evidence="19">
    <location>
        <begin position="549"/>
        <end position="629"/>
    </location>
</feature>
<dbReference type="Gene3D" id="1.10.287.130">
    <property type="match status" value="1"/>
</dbReference>
<feature type="transmembrane region" description="Helical" evidence="16">
    <location>
        <begin position="368"/>
        <end position="390"/>
    </location>
</feature>
<evidence type="ECO:0000256" key="16">
    <source>
        <dbReference type="SAM" id="Phobius"/>
    </source>
</evidence>
<feature type="domain" description="PAC" evidence="20">
    <location>
        <begin position="632"/>
        <end position="684"/>
    </location>
</feature>
<feature type="modified residue" description="4-aspartylphosphate" evidence="15">
    <location>
        <position position="1133"/>
    </location>
</feature>
<evidence type="ECO:0000256" key="11">
    <source>
        <dbReference type="ARBA" id="ARBA00022989"/>
    </source>
</evidence>
<dbReference type="SUPFAM" id="SSF47384">
    <property type="entry name" value="Homodimeric domain of signal transducing histidine kinase"/>
    <property type="match status" value="1"/>
</dbReference>
<dbReference type="PROSITE" id="PS50894">
    <property type="entry name" value="HPT"/>
    <property type="match status" value="1"/>
</dbReference>
<reference evidence="22 23" key="1">
    <citation type="submission" date="2023-10" db="EMBL/GenBank/DDBJ databases">
        <title>Complete genome sequence of Shewanella sp. DAU334.</title>
        <authorList>
            <person name="Lee Y.-S."/>
            <person name="Jeong H.-R."/>
            <person name="Hwang E.-J."/>
            <person name="Choi Y.-L."/>
            <person name="Kim G.-D."/>
        </authorList>
    </citation>
    <scope>NUCLEOTIDE SEQUENCE [LARGE SCALE GENOMIC DNA]</scope>
    <source>
        <strain evidence="22 23">DAU334</strain>
    </source>
</reference>
<dbReference type="Pfam" id="PF00512">
    <property type="entry name" value="HisKA"/>
    <property type="match status" value="1"/>
</dbReference>
<dbReference type="SMART" id="SM00086">
    <property type="entry name" value="PAC"/>
    <property type="match status" value="2"/>
</dbReference>
<evidence type="ECO:0000256" key="1">
    <source>
        <dbReference type="ARBA" id="ARBA00000085"/>
    </source>
</evidence>
<accession>A0ABZ0K148</accession>
<dbReference type="Gene3D" id="3.30.450.20">
    <property type="entry name" value="PAS domain"/>
    <property type="match status" value="4"/>
</dbReference>
<dbReference type="CDD" id="cd00082">
    <property type="entry name" value="HisKA"/>
    <property type="match status" value="1"/>
</dbReference>
<comment type="subcellular location">
    <subcellularLocation>
        <location evidence="2">Cell membrane</location>
        <topology evidence="2">Multi-pass membrane protein</topology>
    </subcellularLocation>
</comment>